<gene>
    <name evidence="2" type="ORF">PSALAMII_LOCUS3417</name>
</gene>
<dbReference type="InterPro" id="IPR029058">
    <property type="entry name" value="AB_hydrolase_fold"/>
</dbReference>
<evidence type="ECO:0000313" key="2">
    <source>
        <dbReference type="EMBL" id="CAG8356318.1"/>
    </source>
</evidence>
<sequence>MIFSKDNITALLVVIGLFIQQSLALTNTSPPTPELIDFDDDGVVGGLYRPAEANGKSRIAVYVMHAEQDYLSFSACTELPKRGFTTFCANNDASKSGYMSDLNFEDMMTDVNQGMIYLRNLSEIDQVVILGHSGGGAMMAAYQNIAENGASACQGSEKIYPCSDAMENLEAADGLILIDANYGISTMALLSLNPAIIDESTGSKINQSLNLFNTTNGFCNNTRSKYTTEFKKNFQNGVVARNNRILKYAQHRLAEIEAGRGKYGDDEPFTIVDSLYTGFNNKFFAQDTRYLAHTTHAWPLLHKNGTTRQVVPSVRVASNFNSLATNFQDGALKTTIKRYLSTFAIRIDENFAYKADGLDGIEYASSQLAPVASIRGVNVPLLTMGNTGHWEYLNAEKLHLNAGSNDSSIAFVEGAQHTLETCTACESYPGQFGNTMDTAYNYMEQWLQTEGRFV</sequence>
<dbReference type="AlphaFoldDB" id="A0A9W4NES6"/>
<keyword evidence="1" id="KW-0732">Signal</keyword>
<protein>
    <recommendedName>
        <fullName evidence="4">Alpha/beta hydrolase</fullName>
    </recommendedName>
</protein>
<accession>A0A9W4NES6</accession>
<evidence type="ECO:0000256" key="1">
    <source>
        <dbReference type="SAM" id="SignalP"/>
    </source>
</evidence>
<dbReference type="OrthoDB" id="5176563at2759"/>
<evidence type="ECO:0008006" key="4">
    <source>
        <dbReference type="Google" id="ProtNLM"/>
    </source>
</evidence>
<dbReference type="EMBL" id="CAJVPG010000122">
    <property type="protein sequence ID" value="CAG8356318.1"/>
    <property type="molecule type" value="Genomic_DNA"/>
</dbReference>
<proteinExistence type="predicted"/>
<keyword evidence="3" id="KW-1185">Reference proteome</keyword>
<organism evidence="2 3">
    <name type="scientific">Penicillium salamii</name>
    <dbReference type="NCBI Taxonomy" id="1612424"/>
    <lineage>
        <taxon>Eukaryota</taxon>
        <taxon>Fungi</taxon>
        <taxon>Dikarya</taxon>
        <taxon>Ascomycota</taxon>
        <taxon>Pezizomycotina</taxon>
        <taxon>Eurotiomycetes</taxon>
        <taxon>Eurotiomycetidae</taxon>
        <taxon>Eurotiales</taxon>
        <taxon>Aspergillaceae</taxon>
        <taxon>Penicillium</taxon>
    </lineage>
</organism>
<dbReference type="SUPFAM" id="SSF53474">
    <property type="entry name" value="alpha/beta-Hydrolases"/>
    <property type="match status" value="1"/>
</dbReference>
<dbReference type="Proteomes" id="UP001152649">
    <property type="component" value="Unassembled WGS sequence"/>
</dbReference>
<dbReference type="GO" id="GO:0017000">
    <property type="term" value="P:antibiotic biosynthetic process"/>
    <property type="evidence" value="ECO:0007669"/>
    <property type="project" value="UniProtKB-ARBA"/>
</dbReference>
<feature type="chain" id="PRO_5040838670" description="Alpha/beta hydrolase" evidence="1">
    <location>
        <begin position="25"/>
        <end position="454"/>
    </location>
</feature>
<name>A0A9W4NES6_9EURO</name>
<comment type="caution">
    <text evidence="2">The sequence shown here is derived from an EMBL/GenBank/DDBJ whole genome shotgun (WGS) entry which is preliminary data.</text>
</comment>
<feature type="signal peptide" evidence="1">
    <location>
        <begin position="1"/>
        <end position="24"/>
    </location>
</feature>
<dbReference type="Gene3D" id="3.40.50.1820">
    <property type="entry name" value="alpha/beta hydrolase"/>
    <property type="match status" value="1"/>
</dbReference>
<reference evidence="2" key="1">
    <citation type="submission" date="2021-07" db="EMBL/GenBank/DDBJ databases">
        <authorList>
            <person name="Branca A.L. A."/>
        </authorList>
    </citation>
    <scope>NUCLEOTIDE SEQUENCE</scope>
</reference>
<evidence type="ECO:0000313" key="3">
    <source>
        <dbReference type="Proteomes" id="UP001152649"/>
    </source>
</evidence>
<dbReference type="GO" id="GO:0072330">
    <property type="term" value="P:monocarboxylic acid biosynthetic process"/>
    <property type="evidence" value="ECO:0007669"/>
    <property type="project" value="UniProtKB-ARBA"/>
</dbReference>